<dbReference type="Proteomes" id="UP000183287">
    <property type="component" value="Unassembled WGS sequence"/>
</dbReference>
<dbReference type="GO" id="GO:0003677">
    <property type="term" value="F:DNA binding"/>
    <property type="evidence" value="ECO:0007669"/>
    <property type="project" value="UniProtKB-KW"/>
</dbReference>
<dbReference type="InterPro" id="IPR057727">
    <property type="entry name" value="WCX_dom"/>
</dbReference>
<feature type="domain" description="WYL" evidence="1">
    <location>
        <begin position="143"/>
        <end position="207"/>
    </location>
</feature>
<evidence type="ECO:0000313" key="3">
    <source>
        <dbReference type="EMBL" id="SFM18030.1"/>
    </source>
</evidence>
<sequence>MDRLQRIYKLHQILASRRSPVSRQMLEERLECSPATVKRLIEELRLYFNAPLKYDREHNGYLYDSQEGEVFELPGLWFNANELYALLTVQQLLEQTQPGLLDDHFKPIKNRLEKILATAQLNKNEIAKRIRILRMTARNTASEHFQSVASALLQRKRLHIHYHSRSDDQTTQRQISPQRLTHYRDNWYLDAYCHKRNALRSFAVDRICACRSLDQSALEFDEAELDAYFASSYGIFAGQPKETAVLLFSPERARWVADEQWHPQQQVKLLPDGSYELRIPYADSKELVMDILKYGNGVEVLEPAELRQEVINQLQAAIEKYSEGNVRF</sequence>
<dbReference type="PANTHER" id="PTHR34580">
    <property type="match status" value="1"/>
</dbReference>
<dbReference type="Pfam" id="PF13280">
    <property type="entry name" value="WYL"/>
    <property type="match status" value="1"/>
</dbReference>
<dbReference type="InterPro" id="IPR036388">
    <property type="entry name" value="WH-like_DNA-bd_sf"/>
</dbReference>
<keyword evidence="4" id="KW-1185">Reference proteome</keyword>
<name>A0A1I4NRN0_9PROT</name>
<dbReference type="PANTHER" id="PTHR34580:SF3">
    <property type="entry name" value="PROTEIN PAFB"/>
    <property type="match status" value="1"/>
</dbReference>
<dbReference type="AlphaFoldDB" id="A0A1I4NRN0"/>
<gene>
    <name evidence="3" type="ORF">SAMN05421863_101617</name>
</gene>
<proteinExistence type="predicted"/>
<evidence type="ECO:0000313" key="4">
    <source>
        <dbReference type="Proteomes" id="UP000183287"/>
    </source>
</evidence>
<reference evidence="4" key="1">
    <citation type="submission" date="2016-10" db="EMBL/GenBank/DDBJ databases">
        <authorList>
            <person name="Varghese N."/>
            <person name="Submissions S."/>
        </authorList>
    </citation>
    <scope>NUCLEOTIDE SEQUENCE [LARGE SCALE GENOMIC DNA]</scope>
    <source>
        <strain evidence="4">Nm44</strain>
    </source>
</reference>
<organism evidence="3 4">
    <name type="scientific">Nitrosomonas communis</name>
    <dbReference type="NCBI Taxonomy" id="44574"/>
    <lineage>
        <taxon>Bacteria</taxon>
        <taxon>Pseudomonadati</taxon>
        <taxon>Pseudomonadota</taxon>
        <taxon>Betaproteobacteria</taxon>
        <taxon>Nitrosomonadales</taxon>
        <taxon>Nitrosomonadaceae</taxon>
        <taxon>Nitrosomonas</taxon>
    </lineage>
</organism>
<dbReference type="InterPro" id="IPR051534">
    <property type="entry name" value="CBASS_pafABC_assoc_protein"/>
</dbReference>
<dbReference type="PROSITE" id="PS52050">
    <property type="entry name" value="WYL"/>
    <property type="match status" value="1"/>
</dbReference>
<dbReference type="Pfam" id="PF25583">
    <property type="entry name" value="WCX"/>
    <property type="match status" value="1"/>
</dbReference>
<dbReference type="EMBL" id="FOUB01000016">
    <property type="protein sequence ID" value="SFM18030.1"/>
    <property type="molecule type" value="Genomic_DNA"/>
</dbReference>
<dbReference type="InterPro" id="IPR026881">
    <property type="entry name" value="WYL_dom"/>
</dbReference>
<feature type="domain" description="WCX" evidence="2">
    <location>
        <begin position="241"/>
        <end position="317"/>
    </location>
</feature>
<evidence type="ECO:0000259" key="2">
    <source>
        <dbReference type="Pfam" id="PF25583"/>
    </source>
</evidence>
<keyword evidence="3" id="KW-0238">DNA-binding</keyword>
<protein>
    <submittedName>
        <fullName evidence="3">Predicted DNA-binding transcriptional regulator YafY, contains an HTH and WYL domains</fullName>
    </submittedName>
</protein>
<dbReference type="OrthoDB" id="8555652at2"/>
<accession>A0A1I4NRN0</accession>
<dbReference type="Gene3D" id="1.10.10.10">
    <property type="entry name" value="Winged helix-like DNA-binding domain superfamily/Winged helix DNA-binding domain"/>
    <property type="match status" value="1"/>
</dbReference>
<dbReference type="STRING" id="44574.AAW31_15525"/>
<evidence type="ECO:0000259" key="1">
    <source>
        <dbReference type="Pfam" id="PF13280"/>
    </source>
</evidence>
<dbReference type="RefSeq" id="WP_074905110.1">
    <property type="nucleotide sequence ID" value="NZ_FOUB01000016.1"/>
</dbReference>